<protein>
    <recommendedName>
        <fullName evidence="3">Adenylyl-sulfate kinase</fullName>
    </recommendedName>
</protein>
<dbReference type="RefSeq" id="WP_125248892.1">
    <property type="nucleotide sequence ID" value="NZ_RSEB01000004.1"/>
</dbReference>
<sequence length="383" mass="39187">MDTTALLWLIGAAGSGKTATGWAVFRELAAAGVRAAFVDGDQVGMAYPAPPGDRDNEHVKARGLGALWAGYRAAGVQCVVAAGGVGTAATVADFAAQVPGAAMTVVELTVDAAERQARLIGRGSADLVEPAAALAAAFDRAPLTEHRVDTGGRTVDEVARLVLDRVGRPAAGAGPWPPRRFPAPEPIAGERVPLLWVCGATGVGKSTVAFPVFLALLAAGERAAYIDLAQVGWARPEAPGDPGGHLLRARNFGALWRSHRAAGSRVLVVSGSGGGPADMRRYLDAVPDCDPLVVRLDARPDVLAERVLMRSKGIGVELPGDELRGLAGADLDRAVAAAQAEAVRLAADGVGAVHLDTSDRSPEQLAAGIHARLVRRGGGAAAP</sequence>
<dbReference type="InterPro" id="IPR027417">
    <property type="entry name" value="P-loop_NTPase"/>
</dbReference>
<evidence type="ECO:0000313" key="2">
    <source>
        <dbReference type="Proteomes" id="UP000277256"/>
    </source>
</evidence>
<dbReference type="EMBL" id="RSEB01000004">
    <property type="protein sequence ID" value="RRR98585.1"/>
    <property type="molecule type" value="Genomic_DNA"/>
</dbReference>
<dbReference type="OrthoDB" id="7889077at2"/>
<dbReference type="SUPFAM" id="SSF52540">
    <property type="entry name" value="P-loop containing nucleoside triphosphate hydrolases"/>
    <property type="match status" value="2"/>
</dbReference>
<organism evidence="1 2">
    <name type="scientific">Glycomyces terrestris</name>
    <dbReference type="NCBI Taxonomy" id="2493553"/>
    <lineage>
        <taxon>Bacteria</taxon>
        <taxon>Bacillati</taxon>
        <taxon>Actinomycetota</taxon>
        <taxon>Actinomycetes</taxon>
        <taxon>Glycomycetales</taxon>
        <taxon>Glycomycetaceae</taxon>
        <taxon>Glycomyces</taxon>
    </lineage>
</organism>
<gene>
    <name evidence="1" type="ORF">EIW28_17110</name>
</gene>
<dbReference type="Gene3D" id="3.40.50.300">
    <property type="entry name" value="P-loop containing nucleotide triphosphate hydrolases"/>
    <property type="match status" value="2"/>
</dbReference>
<comment type="caution">
    <text evidence="1">The sequence shown here is derived from an EMBL/GenBank/DDBJ whole genome shotgun (WGS) entry which is preliminary data.</text>
</comment>
<evidence type="ECO:0008006" key="3">
    <source>
        <dbReference type="Google" id="ProtNLM"/>
    </source>
</evidence>
<reference evidence="1 2" key="1">
    <citation type="submission" date="2018-12" db="EMBL/GenBank/DDBJ databases">
        <title>Glycomyces sp. YIM 121974 draft genome.</title>
        <authorList>
            <person name="Li Q."/>
        </authorList>
    </citation>
    <scope>NUCLEOTIDE SEQUENCE [LARGE SCALE GENOMIC DNA]</scope>
    <source>
        <strain evidence="1 2">YIM 121974</strain>
    </source>
</reference>
<evidence type="ECO:0000313" key="1">
    <source>
        <dbReference type="EMBL" id="RRR98585.1"/>
    </source>
</evidence>
<proteinExistence type="predicted"/>
<dbReference type="Proteomes" id="UP000277256">
    <property type="component" value="Unassembled WGS sequence"/>
</dbReference>
<dbReference type="AlphaFoldDB" id="A0A426UW71"/>
<keyword evidence="2" id="KW-1185">Reference proteome</keyword>
<name>A0A426UW71_9ACTN</name>
<accession>A0A426UW71</accession>